<dbReference type="Proteomes" id="UP000887565">
    <property type="component" value="Unplaced"/>
</dbReference>
<name>A0A915HMG9_ROMCU</name>
<protein>
    <submittedName>
        <fullName evidence="4">CCHC-type domain-containing protein</fullName>
    </submittedName>
</protein>
<dbReference type="InterPro" id="IPR001878">
    <property type="entry name" value="Znf_CCHC"/>
</dbReference>
<feature type="domain" description="CCHC-type" evidence="2">
    <location>
        <begin position="174"/>
        <end position="188"/>
    </location>
</feature>
<dbReference type="PROSITE" id="PS50158">
    <property type="entry name" value="ZF_CCHC"/>
    <property type="match status" value="1"/>
</dbReference>
<dbReference type="GO" id="GO:0008270">
    <property type="term" value="F:zinc ion binding"/>
    <property type="evidence" value="ECO:0007669"/>
    <property type="project" value="UniProtKB-KW"/>
</dbReference>
<organism evidence="3 4">
    <name type="scientific">Romanomermis culicivorax</name>
    <name type="common">Nematode worm</name>
    <dbReference type="NCBI Taxonomy" id="13658"/>
    <lineage>
        <taxon>Eukaryota</taxon>
        <taxon>Metazoa</taxon>
        <taxon>Ecdysozoa</taxon>
        <taxon>Nematoda</taxon>
        <taxon>Enoplea</taxon>
        <taxon>Dorylaimia</taxon>
        <taxon>Mermithida</taxon>
        <taxon>Mermithoidea</taxon>
        <taxon>Mermithidae</taxon>
        <taxon>Romanomermis</taxon>
    </lineage>
</organism>
<keyword evidence="1" id="KW-0862">Zinc</keyword>
<dbReference type="AlphaFoldDB" id="A0A915HMG9"/>
<keyword evidence="1" id="KW-0863">Zinc-finger</keyword>
<evidence type="ECO:0000313" key="4">
    <source>
        <dbReference type="WBParaSite" id="nRc.2.0.1.t02690-RA"/>
    </source>
</evidence>
<evidence type="ECO:0000259" key="2">
    <source>
        <dbReference type="PROSITE" id="PS50158"/>
    </source>
</evidence>
<evidence type="ECO:0000313" key="3">
    <source>
        <dbReference type="Proteomes" id="UP000887565"/>
    </source>
</evidence>
<accession>A0A915HMG9</accession>
<sequence length="189" mass="21670">MPHNEFYNAIVAMFKQLTPQPITFYPFPTCKQCRDESTSEFFSWLRTLQVDCKYDNFNTDTNLAYTLAQNCYSHDTQKLLFSSHATMLDVYVNIMQAAQSAESSSAAICGDSKDVHTMCDNSCHDSNRYLNPGQDQLPNQSKHPQSPMRSKHCWGCSWTHHTYLLPNCKAKDSKCYDCGRTGHFAKYCE</sequence>
<dbReference type="WBParaSite" id="nRc.2.0.1.t02690-RA">
    <property type="protein sequence ID" value="nRc.2.0.1.t02690-RA"/>
    <property type="gene ID" value="nRc.2.0.1.g02690"/>
</dbReference>
<keyword evidence="1" id="KW-0479">Metal-binding</keyword>
<keyword evidence="3" id="KW-1185">Reference proteome</keyword>
<dbReference type="GO" id="GO:0003676">
    <property type="term" value="F:nucleic acid binding"/>
    <property type="evidence" value="ECO:0007669"/>
    <property type="project" value="InterPro"/>
</dbReference>
<reference evidence="4" key="1">
    <citation type="submission" date="2022-11" db="UniProtKB">
        <authorList>
            <consortium name="WormBaseParasite"/>
        </authorList>
    </citation>
    <scope>IDENTIFICATION</scope>
</reference>
<evidence type="ECO:0000256" key="1">
    <source>
        <dbReference type="PROSITE-ProRule" id="PRU00047"/>
    </source>
</evidence>
<proteinExistence type="predicted"/>